<dbReference type="PANTHER" id="PTHR22807:SF53">
    <property type="entry name" value="RIBOSOMAL RNA SMALL SUBUNIT METHYLTRANSFERASE B-RELATED"/>
    <property type="match status" value="1"/>
</dbReference>
<proteinExistence type="inferred from homology"/>
<feature type="binding site" evidence="13">
    <location>
        <position position="305"/>
    </location>
    <ligand>
        <name>S-adenosyl-L-methionine</name>
        <dbReference type="ChEBI" id="CHEBI:59789"/>
    </ligand>
</feature>
<dbReference type="GO" id="GO:0008168">
    <property type="term" value="F:methyltransferase activity"/>
    <property type="evidence" value="ECO:0007669"/>
    <property type="project" value="UniProtKB-KW"/>
</dbReference>
<dbReference type="InterPro" id="IPR001678">
    <property type="entry name" value="MeTrfase_RsmB-F_NOP2_dom"/>
</dbReference>
<comment type="subcellular location">
    <subcellularLocation>
        <location evidence="2">Cytoplasm</location>
    </subcellularLocation>
</comment>
<evidence type="ECO:0000256" key="2">
    <source>
        <dbReference type="ARBA" id="ARBA00004496"/>
    </source>
</evidence>
<dbReference type="NCBIfam" id="NF011494">
    <property type="entry name" value="PRK14902.1"/>
    <property type="match status" value="1"/>
</dbReference>
<protein>
    <recommendedName>
        <fullName evidence="3">16S rRNA (cytosine(967)-C(5))-methyltransferase</fullName>
        <ecNumber evidence="3">2.1.1.176</ecNumber>
    </recommendedName>
    <alternativeName>
        <fullName evidence="10">16S rRNA m5C967 methyltransferase</fullName>
    </alternativeName>
    <alternativeName>
        <fullName evidence="11">rRNA (cytosine-C(5)-)-methyltransferase RsmB</fullName>
    </alternativeName>
</protein>
<dbReference type="Proteomes" id="UP001440599">
    <property type="component" value="Unassembled WGS sequence"/>
</dbReference>
<sequence>MTAREVALQALVACEKQGAWSDGFLKKTLRTAGLDSRDAALATRLCFGVLQNQLLLDYYLNQLSKVDVGKMEATVRNSLRIGAYQVLFLDRIPNHAAVSESVNLARKGSKNPRSAGLVNGVLRALVRQKDQLEPPEDPALRYSHPKWLAETFICRLGREEAEQLMAADNDEPPTCAQVNTTRATAEQVAEALRNEGVEVKFHPWLPDCLLLSHTGSLEELSAFRDGLFYIQDAAAKLAVLAADLRDGMNVLDACAAPGGKSFAAAIAMQGRGRVTSCDIHPHKMELILAGAKRLGLDSISAKILDAKSCNGEFLNSFETVIADVPCSGLGIIRKKPDIRYKDPKPLENLPRVQSAILENVSCYVKPGGVLLYATCTLLERENEDIVRKFLDKHKDFTLEGFEIPGDFDGAKDGMVTCWPHRHGTDGFFFAKLRRMRGVYEIRPKEGFGPFTLGMTEKEADTARQQLEKSEKAAAEVGRLFGRYGAPESFQLEYQDGRLSRIGLNRASDLRVLYQGMDLMRTHAENLIPILARKADFRCDCEDPELGSTYEFPELGLELWREQVYHPKLLDRPGFQELIQTLPENLEYEQEHGWCFEQVWVQSSDFREQYPLEPGPAPYSCPTRPVLIHHEPTAEEVDAISKKYGLIPPKPSGGGE</sequence>
<name>A0ABV1EKP7_9FIRM</name>
<comment type="catalytic activity">
    <reaction evidence="12">
        <text>cytidine(967) in 16S rRNA + S-adenosyl-L-methionine = 5-methylcytidine(967) in 16S rRNA + S-adenosyl-L-homocysteine + H(+)</text>
        <dbReference type="Rhea" id="RHEA:42748"/>
        <dbReference type="Rhea" id="RHEA-COMP:10219"/>
        <dbReference type="Rhea" id="RHEA-COMP:10220"/>
        <dbReference type="ChEBI" id="CHEBI:15378"/>
        <dbReference type="ChEBI" id="CHEBI:57856"/>
        <dbReference type="ChEBI" id="CHEBI:59789"/>
        <dbReference type="ChEBI" id="CHEBI:74483"/>
        <dbReference type="ChEBI" id="CHEBI:82748"/>
        <dbReference type="EC" id="2.1.1.176"/>
    </reaction>
</comment>
<dbReference type="InterPro" id="IPR006027">
    <property type="entry name" value="NusB_RsmB_TIM44"/>
</dbReference>
<dbReference type="SUPFAM" id="SSF53335">
    <property type="entry name" value="S-adenosyl-L-methionine-dependent methyltransferases"/>
    <property type="match status" value="1"/>
</dbReference>
<keyword evidence="4" id="KW-0963">Cytoplasm</keyword>
<comment type="caution">
    <text evidence="15">The sequence shown here is derived from an EMBL/GenBank/DDBJ whole genome shotgun (WGS) entry which is preliminary data.</text>
</comment>
<gene>
    <name evidence="15" type="primary">rsmB</name>
    <name evidence="15" type="ORF">WMO45_01400</name>
</gene>
<evidence type="ECO:0000256" key="10">
    <source>
        <dbReference type="ARBA" id="ARBA00030399"/>
    </source>
</evidence>
<keyword evidence="9 13" id="KW-0694">RNA-binding</keyword>
<keyword evidence="5" id="KW-0698">rRNA processing</keyword>
<dbReference type="InterPro" id="IPR023267">
    <property type="entry name" value="RCMT"/>
</dbReference>
<accession>A0ABV1EKP7</accession>
<dbReference type="Gene3D" id="1.10.940.10">
    <property type="entry name" value="NusB-like"/>
    <property type="match status" value="1"/>
</dbReference>
<dbReference type="SUPFAM" id="SSF48013">
    <property type="entry name" value="NusB-like"/>
    <property type="match status" value="1"/>
</dbReference>
<evidence type="ECO:0000256" key="5">
    <source>
        <dbReference type="ARBA" id="ARBA00022552"/>
    </source>
</evidence>
<feature type="domain" description="SAM-dependent MTase RsmB/NOP-type" evidence="14">
    <location>
        <begin position="164"/>
        <end position="435"/>
    </location>
</feature>
<keyword evidence="7 13" id="KW-0808">Transferase</keyword>
<dbReference type="PROSITE" id="PS51686">
    <property type="entry name" value="SAM_MT_RSMB_NOP"/>
    <property type="match status" value="1"/>
</dbReference>
<keyword evidence="6 13" id="KW-0489">Methyltransferase</keyword>
<evidence type="ECO:0000256" key="12">
    <source>
        <dbReference type="ARBA" id="ARBA00047283"/>
    </source>
</evidence>
<organism evidence="15 16">
    <name type="scientific">Flavonifractor hominis</name>
    <dbReference type="NCBI Taxonomy" id="3133178"/>
    <lineage>
        <taxon>Bacteria</taxon>
        <taxon>Bacillati</taxon>
        <taxon>Bacillota</taxon>
        <taxon>Clostridia</taxon>
        <taxon>Eubacteriales</taxon>
        <taxon>Oscillospiraceae</taxon>
        <taxon>Flavonifractor</taxon>
    </lineage>
</organism>
<evidence type="ECO:0000313" key="15">
    <source>
        <dbReference type="EMBL" id="MEQ2455162.1"/>
    </source>
</evidence>
<dbReference type="PRINTS" id="PR02008">
    <property type="entry name" value="RCMTFAMILY"/>
</dbReference>
<dbReference type="CDD" id="cd02440">
    <property type="entry name" value="AdoMet_MTases"/>
    <property type="match status" value="1"/>
</dbReference>
<keyword evidence="8 13" id="KW-0949">S-adenosyl-L-methionine</keyword>
<evidence type="ECO:0000256" key="9">
    <source>
        <dbReference type="ARBA" id="ARBA00022884"/>
    </source>
</evidence>
<dbReference type="PANTHER" id="PTHR22807">
    <property type="entry name" value="NOP2 YEAST -RELATED NOL1/NOP2/FMU SUN DOMAIN-CONTAINING"/>
    <property type="match status" value="1"/>
</dbReference>
<feature type="binding site" evidence="13">
    <location>
        <position position="278"/>
    </location>
    <ligand>
        <name>S-adenosyl-L-methionine</name>
        <dbReference type="ChEBI" id="CHEBI:59789"/>
    </ligand>
</feature>
<feature type="binding site" evidence="13">
    <location>
        <position position="323"/>
    </location>
    <ligand>
        <name>S-adenosyl-L-methionine</name>
        <dbReference type="ChEBI" id="CHEBI:59789"/>
    </ligand>
</feature>
<dbReference type="EC" id="2.1.1.176" evidence="3"/>
<dbReference type="InterPro" id="IPR029063">
    <property type="entry name" value="SAM-dependent_MTases_sf"/>
</dbReference>
<evidence type="ECO:0000256" key="4">
    <source>
        <dbReference type="ARBA" id="ARBA00022490"/>
    </source>
</evidence>
<evidence type="ECO:0000256" key="8">
    <source>
        <dbReference type="ARBA" id="ARBA00022691"/>
    </source>
</evidence>
<evidence type="ECO:0000313" key="16">
    <source>
        <dbReference type="Proteomes" id="UP001440599"/>
    </source>
</evidence>
<reference evidence="15 16" key="1">
    <citation type="submission" date="2024-03" db="EMBL/GenBank/DDBJ databases">
        <title>Human intestinal bacterial collection.</title>
        <authorList>
            <person name="Pauvert C."/>
            <person name="Hitch T.C.A."/>
            <person name="Clavel T."/>
        </authorList>
    </citation>
    <scope>NUCLEOTIDE SEQUENCE [LARGE SCALE GENOMIC DNA]</scope>
    <source>
        <strain evidence="15 16">CLA-AP-H34</strain>
    </source>
</reference>
<evidence type="ECO:0000259" key="14">
    <source>
        <dbReference type="PROSITE" id="PS51686"/>
    </source>
</evidence>
<evidence type="ECO:0000256" key="1">
    <source>
        <dbReference type="ARBA" id="ARBA00002724"/>
    </source>
</evidence>
<dbReference type="GO" id="GO:0032259">
    <property type="term" value="P:methylation"/>
    <property type="evidence" value="ECO:0007669"/>
    <property type="project" value="UniProtKB-KW"/>
</dbReference>
<keyword evidence="16" id="KW-1185">Reference proteome</keyword>
<comment type="similarity">
    <text evidence="13">Belongs to the class I-like SAM-binding methyltransferase superfamily. RsmB/NOP family.</text>
</comment>
<dbReference type="EMBL" id="JBBMFT010000001">
    <property type="protein sequence ID" value="MEQ2455162.1"/>
    <property type="molecule type" value="Genomic_DNA"/>
</dbReference>
<dbReference type="NCBIfam" id="TIGR00563">
    <property type="entry name" value="rsmB"/>
    <property type="match status" value="1"/>
</dbReference>
<evidence type="ECO:0000256" key="7">
    <source>
        <dbReference type="ARBA" id="ARBA00022679"/>
    </source>
</evidence>
<feature type="binding site" evidence="13">
    <location>
        <begin position="254"/>
        <end position="260"/>
    </location>
    <ligand>
        <name>S-adenosyl-L-methionine</name>
        <dbReference type="ChEBI" id="CHEBI:59789"/>
    </ligand>
</feature>
<evidence type="ECO:0000256" key="6">
    <source>
        <dbReference type="ARBA" id="ARBA00022603"/>
    </source>
</evidence>
<dbReference type="InterPro" id="IPR049560">
    <property type="entry name" value="MeTrfase_RsmB-F_NOP2_cat"/>
</dbReference>
<evidence type="ECO:0000256" key="11">
    <source>
        <dbReference type="ARBA" id="ARBA00031088"/>
    </source>
</evidence>
<dbReference type="RefSeq" id="WP_349138852.1">
    <property type="nucleotide sequence ID" value="NZ_JBBMFT010000001.1"/>
</dbReference>
<dbReference type="InterPro" id="IPR004573">
    <property type="entry name" value="rRNA_ssu_MeTfrase_B"/>
</dbReference>
<dbReference type="Pfam" id="PF01189">
    <property type="entry name" value="Methyltr_RsmB-F"/>
    <property type="match status" value="1"/>
</dbReference>
<dbReference type="Gene3D" id="3.40.50.150">
    <property type="entry name" value="Vaccinia Virus protein VP39"/>
    <property type="match status" value="1"/>
</dbReference>
<feature type="active site" description="Nucleophile" evidence="13">
    <location>
        <position position="375"/>
    </location>
</feature>
<dbReference type="Pfam" id="PF01029">
    <property type="entry name" value="NusB"/>
    <property type="match status" value="1"/>
</dbReference>
<dbReference type="InterPro" id="IPR054728">
    <property type="entry name" value="RsmB-like_ferredoxin"/>
</dbReference>
<evidence type="ECO:0000256" key="13">
    <source>
        <dbReference type="PROSITE-ProRule" id="PRU01023"/>
    </source>
</evidence>
<dbReference type="Pfam" id="PF22458">
    <property type="entry name" value="RsmF-B_ferredox"/>
    <property type="match status" value="1"/>
</dbReference>
<evidence type="ECO:0000256" key="3">
    <source>
        <dbReference type="ARBA" id="ARBA00012140"/>
    </source>
</evidence>
<comment type="function">
    <text evidence="1">Specifically methylates the cytosine at position 967 (m5C967) of 16S rRNA.</text>
</comment>
<dbReference type="InterPro" id="IPR035926">
    <property type="entry name" value="NusB-like_sf"/>
</dbReference>